<feature type="transmembrane region" description="Helical" evidence="7">
    <location>
        <begin position="140"/>
        <end position="159"/>
    </location>
</feature>
<dbReference type="GO" id="GO:0005886">
    <property type="term" value="C:plasma membrane"/>
    <property type="evidence" value="ECO:0007669"/>
    <property type="project" value="UniProtKB-SubCell"/>
</dbReference>
<dbReference type="NCBIfam" id="TIGR00544">
    <property type="entry name" value="lgt"/>
    <property type="match status" value="1"/>
</dbReference>
<dbReference type="EMBL" id="NFZT01000001">
    <property type="protein sequence ID" value="OWV32449.1"/>
    <property type="molecule type" value="Genomic_DNA"/>
</dbReference>
<feature type="transmembrane region" description="Helical" evidence="7">
    <location>
        <begin position="247"/>
        <end position="271"/>
    </location>
</feature>
<gene>
    <name evidence="7" type="primary">lgt</name>
    <name evidence="8" type="ORF">B5C34_02580</name>
</gene>
<proteinExistence type="inferred from homology"/>
<keyword evidence="3 7" id="KW-0808">Transferase</keyword>
<sequence length="290" mass="32371">MFDPMVLIEYPQIDPVWFTIPTPFDGVGLPIRWYSLSYIAGIVFGWWYVARLAMQPGSPMAKRHVDDLVTWATIGVILGGRLAYVLFYDSGRFFGPEGSLGNIVRVWEGGMSFHGGAIGVILAIFFYCRSQGLNWVRVGDYVCCAVPAGLFFGRLANFINGELYGRPTDLPWAMIFPSDPLQTPRHPSQLYEAALEGLVLFTIMAVLFWRTRARYQPGFLAGTFLLGYGSFRFLVEFVRMPDAQLGVLGWGLTMGQTLCLPMIIAGLYLILTAKARRERIDPIAGTTAQQ</sequence>
<dbReference type="OrthoDB" id="871140at2"/>
<dbReference type="HAMAP" id="MF_01147">
    <property type="entry name" value="Lgt"/>
    <property type="match status" value="1"/>
</dbReference>
<feature type="transmembrane region" description="Helical" evidence="7">
    <location>
        <begin position="31"/>
        <end position="49"/>
    </location>
</feature>
<dbReference type="EC" id="2.5.1.145" evidence="7"/>
<evidence type="ECO:0000313" key="8">
    <source>
        <dbReference type="EMBL" id="OWV32449.1"/>
    </source>
</evidence>
<comment type="subcellular location">
    <subcellularLocation>
        <location evidence="7">Cell membrane</location>
        <topology evidence="7">Multi-pass membrane protein</topology>
    </subcellularLocation>
</comment>
<feature type="binding site" evidence="7">
    <location>
        <position position="154"/>
    </location>
    <ligand>
        <name>a 1,2-diacyl-sn-glycero-3-phospho-(1'-sn-glycerol)</name>
        <dbReference type="ChEBI" id="CHEBI:64716"/>
    </ligand>
</feature>
<accession>A0A219B3P4</accession>
<comment type="pathway">
    <text evidence="7">Protein modification; lipoprotein biosynthesis (diacylglyceryl transfer).</text>
</comment>
<feature type="transmembrane region" description="Helical" evidence="7">
    <location>
        <begin position="69"/>
        <end position="87"/>
    </location>
</feature>
<dbReference type="PROSITE" id="PS01311">
    <property type="entry name" value="LGT"/>
    <property type="match status" value="1"/>
</dbReference>
<protein>
    <recommendedName>
        <fullName evidence="7">Phosphatidylglycerol--prolipoprotein diacylglyceryl transferase</fullName>
        <ecNumber evidence="7">2.5.1.145</ecNumber>
    </recommendedName>
</protein>
<dbReference type="Pfam" id="PF01790">
    <property type="entry name" value="LGT"/>
    <property type="match status" value="1"/>
</dbReference>
<evidence type="ECO:0000256" key="2">
    <source>
        <dbReference type="ARBA" id="ARBA00022475"/>
    </source>
</evidence>
<comment type="caution">
    <text evidence="8">The sequence shown here is derived from an EMBL/GenBank/DDBJ whole genome shotgun (WGS) entry which is preliminary data.</text>
</comment>
<keyword evidence="4 7" id="KW-0812">Transmembrane</keyword>
<keyword evidence="9" id="KW-1185">Reference proteome</keyword>
<comment type="function">
    <text evidence="7">Catalyzes the transfer of the diacylglyceryl group from phosphatidylglycerol to the sulfhydryl group of the N-terminal cysteine of a prolipoprotein, the first step in the formation of mature lipoproteins.</text>
</comment>
<keyword evidence="8" id="KW-0449">Lipoprotein</keyword>
<comment type="similarity">
    <text evidence="1 7">Belongs to the Lgt family.</text>
</comment>
<feature type="transmembrane region" description="Helical" evidence="7">
    <location>
        <begin position="107"/>
        <end position="128"/>
    </location>
</feature>
<dbReference type="UniPathway" id="UPA00664"/>
<dbReference type="AlphaFoldDB" id="A0A219B3P4"/>
<evidence type="ECO:0000256" key="1">
    <source>
        <dbReference type="ARBA" id="ARBA00007150"/>
    </source>
</evidence>
<evidence type="ECO:0000256" key="4">
    <source>
        <dbReference type="ARBA" id="ARBA00022692"/>
    </source>
</evidence>
<feature type="transmembrane region" description="Helical" evidence="7">
    <location>
        <begin position="190"/>
        <end position="209"/>
    </location>
</feature>
<evidence type="ECO:0000256" key="3">
    <source>
        <dbReference type="ARBA" id="ARBA00022679"/>
    </source>
</evidence>
<feature type="transmembrane region" description="Helical" evidence="7">
    <location>
        <begin position="218"/>
        <end position="235"/>
    </location>
</feature>
<dbReference type="Proteomes" id="UP000198462">
    <property type="component" value="Unassembled WGS sequence"/>
</dbReference>
<evidence type="ECO:0000256" key="5">
    <source>
        <dbReference type="ARBA" id="ARBA00022989"/>
    </source>
</evidence>
<dbReference type="RefSeq" id="WP_088711245.1">
    <property type="nucleotide sequence ID" value="NZ_NFZT01000001.1"/>
</dbReference>
<comment type="catalytic activity">
    <reaction evidence="7">
        <text>L-cysteinyl-[prolipoprotein] + a 1,2-diacyl-sn-glycero-3-phospho-(1'-sn-glycerol) = an S-1,2-diacyl-sn-glyceryl-L-cysteinyl-[prolipoprotein] + sn-glycerol 1-phosphate + H(+)</text>
        <dbReference type="Rhea" id="RHEA:56712"/>
        <dbReference type="Rhea" id="RHEA-COMP:14679"/>
        <dbReference type="Rhea" id="RHEA-COMP:14680"/>
        <dbReference type="ChEBI" id="CHEBI:15378"/>
        <dbReference type="ChEBI" id="CHEBI:29950"/>
        <dbReference type="ChEBI" id="CHEBI:57685"/>
        <dbReference type="ChEBI" id="CHEBI:64716"/>
        <dbReference type="ChEBI" id="CHEBI:140658"/>
        <dbReference type="EC" id="2.5.1.145"/>
    </reaction>
</comment>
<dbReference type="GO" id="GO:0008961">
    <property type="term" value="F:phosphatidylglycerol-prolipoprotein diacylglyceryl transferase activity"/>
    <property type="evidence" value="ECO:0007669"/>
    <property type="project" value="UniProtKB-UniRule"/>
</dbReference>
<evidence type="ECO:0000313" key="9">
    <source>
        <dbReference type="Proteomes" id="UP000198462"/>
    </source>
</evidence>
<dbReference type="InterPro" id="IPR001640">
    <property type="entry name" value="Lgt"/>
</dbReference>
<organism evidence="8 9">
    <name type="scientific">Pacificimonas flava</name>
    <dbReference type="NCBI Taxonomy" id="1234595"/>
    <lineage>
        <taxon>Bacteria</taxon>
        <taxon>Pseudomonadati</taxon>
        <taxon>Pseudomonadota</taxon>
        <taxon>Alphaproteobacteria</taxon>
        <taxon>Sphingomonadales</taxon>
        <taxon>Sphingosinicellaceae</taxon>
        <taxon>Pacificimonas</taxon>
    </lineage>
</organism>
<keyword evidence="6 7" id="KW-0472">Membrane</keyword>
<evidence type="ECO:0000256" key="7">
    <source>
        <dbReference type="HAMAP-Rule" id="MF_01147"/>
    </source>
</evidence>
<dbReference type="PANTHER" id="PTHR30589:SF0">
    <property type="entry name" value="PHOSPHATIDYLGLYCEROL--PROLIPOPROTEIN DIACYLGLYCERYL TRANSFERASE"/>
    <property type="match status" value="1"/>
</dbReference>
<dbReference type="GO" id="GO:0042158">
    <property type="term" value="P:lipoprotein biosynthetic process"/>
    <property type="evidence" value="ECO:0007669"/>
    <property type="project" value="UniProtKB-UniRule"/>
</dbReference>
<dbReference type="PANTHER" id="PTHR30589">
    <property type="entry name" value="PROLIPOPROTEIN DIACYLGLYCERYL TRANSFERASE"/>
    <property type="match status" value="1"/>
</dbReference>
<name>A0A219B3P4_9SPHN</name>
<reference evidence="9" key="1">
    <citation type="submission" date="2017-05" db="EMBL/GenBank/DDBJ databases">
        <authorList>
            <person name="Lin X."/>
        </authorList>
    </citation>
    <scope>NUCLEOTIDE SEQUENCE [LARGE SCALE GENOMIC DNA]</scope>
    <source>
        <strain evidence="9">JLT2012</strain>
    </source>
</reference>
<keyword evidence="2 7" id="KW-1003">Cell membrane</keyword>
<evidence type="ECO:0000256" key="6">
    <source>
        <dbReference type="ARBA" id="ARBA00023136"/>
    </source>
</evidence>
<keyword evidence="5 7" id="KW-1133">Transmembrane helix</keyword>